<reference evidence="2" key="1">
    <citation type="submission" date="2018-04" db="EMBL/GenBank/DDBJ databases">
        <title>Transcriptome assembly of Sipha flava.</title>
        <authorList>
            <person name="Scully E.D."/>
            <person name="Geib S.M."/>
            <person name="Palmer N.A."/>
            <person name="Koch K."/>
            <person name="Bradshaw J."/>
            <person name="Heng-Moss T."/>
            <person name="Sarath G."/>
        </authorList>
    </citation>
    <scope>NUCLEOTIDE SEQUENCE</scope>
</reference>
<sequence>MIFRSSQNLPSYCNLKYIKVDVNIWFKLGNSNSWLNAANKTKIHIRCEDITSTIITIEGTGIFNLDSNCEVHTDDNKILIPTKIITSKVDKDFAPKLNTSLKFQGYIKIANKISSNAFLYKENKKFKKNLVISLNDLHTMLEEKSEKETTSSILNYLYIISIMIIVISVGSSLLLLYYKIKNILHCKKKLEDVITPKVYEEIELNEKAASPPGKSFPKIM</sequence>
<name>A0A2S2QYM9_9HEMI</name>
<dbReference type="EMBL" id="GGMS01013656">
    <property type="protein sequence ID" value="MBY82859.1"/>
    <property type="molecule type" value="Transcribed_RNA"/>
</dbReference>
<keyword evidence="1" id="KW-0472">Membrane</keyword>
<proteinExistence type="predicted"/>
<evidence type="ECO:0000313" key="2">
    <source>
        <dbReference type="EMBL" id="MBY82859.1"/>
    </source>
</evidence>
<dbReference type="AlphaFoldDB" id="A0A2S2QYM9"/>
<protein>
    <submittedName>
        <fullName evidence="2">Uncharacterized protein</fullName>
    </submittedName>
</protein>
<organism evidence="2">
    <name type="scientific">Sipha flava</name>
    <name type="common">yellow sugarcane aphid</name>
    <dbReference type="NCBI Taxonomy" id="143950"/>
    <lineage>
        <taxon>Eukaryota</taxon>
        <taxon>Metazoa</taxon>
        <taxon>Ecdysozoa</taxon>
        <taxon>Arthropoda</taxon>
        <taxon>Hexapoda</taxon>
        <taxon>Insecta</taxon>
        <taxon>Pterygota</taxon>
        <taxon>Neoptera</taxon>
        <taxon>Paraneoptera</taxon>
        <taxon>Hemiptera</taxon>
        <taxon>Sternorrhyncha</taxon>
        <taxon>Aphidomorpha</taxon>
        <taxon>Aphidoidea</taxon>
        <taxon>Aphididae</taxon>
        <taxon>Sipha</taxon>
    </lineage>
</organism>
<keyword evidence="1" id="KW-1133">Transmembrane helix</keyword>
<evidence type="ECO:0000256" key="1">
    <source>
        <dbReference type="SAM" id="Phobius"/>
    </source>
</evidence>
<accession>A0A2S2QYM9</accession>
<gene>
    <name evidence="2" type="ORF">g.80990</name>
</gene>
<keyword evidence="1" id="KW-0812">Transmembrane</keyword>
<feature type="transmembrane region" description="Helical" evidence="1">
    <location>
        <begin position="156"/>
        <end position="178"/>
    </location>
</feature>